<dbReference type="RefSeq" id="WP_340195898.1">
    <property type="nucleotide sequence ID" value="NZ_JBBKAP010000016.1"/>
</dbReference>
<dbReference type="Proteomes" id="UP001370299">
    <property type="component" value="Unassembled WGS sequence"/>
</dbReference>
<reference evidence="2 3" key="1">
    <citation type="submission" date="2024-03" db="EMBL/GenBank/DDBJ databases">
        <title>Whole genomes of four grape xylem sap localized bacterial endophytes.</title>
        <authorList>
            <person name="Kumar G."/>
            <person name="Savka M.A."/>
        </authorList>
    </citation>
    <scope>NUCLEOTIDE SEQUENCE [LARGE SCALE GENOMIC DNA]</scope>
    <source>
        <strain evidence="2 3">RIT_GXS8</strain>
    </source>
</reference>
<dbReference type="InterPro" id="IPR055259">
    <property type="entry name" value="YkvP/CgeB_Glyco_trans-like"/>
</dbReference>
<dbReference type="Pfam" id="PF13524">
    <property type="entry name" value="Glyco_trans_1_2"/>
    <property type="match status" value="1"/>
</dbReference>
<dbReference type="EC" id="2.4.-.-" evidence="2"/>
<keyword evidence="2" id="KW-0808">Transferase</keyword>
<proteinExistence type="predicted"/>
<feature type="domain" description="Spore protein YkvP/CgeB glycosyl transferase-like" evidence="1">
    <location>
        <begin position="220"/>
        <end position="332"/>
    </location>
</feature>
<gene>
    <name evidence="2" type="ORF">WMN62_13425</name>
</gene>
<dbReference type="Gene3D" id="3.40.50.2000">
    <property type="entry name" value="Glycogen Phosphorylase B"/>
    <property type="match status" value="1"/>
</dbReference>
<keyword evidence="2" id="KW-0328">Glycosyltransferase</keyword>
<organism evidence="2 3">
    <name type="scientific">Curtobacterium citreum</name>
    <dbReference type="NCBI Taxonomy" id="2036"/>
    <lineage>
        <taxon>Bacteria</taxon>
        <taxon>Bacillati</taxon>
        <taxon>Actinomycetota</taxon>
        <taxon>Actinomycetes</taxon>
        <taxon>Micrococcales</taxon>
        <taxon>Microbacteriaceae</taxon>
        <taxon>Curtobacterium</taxon>
    </lineage>
</organism>
<protein>
    <submittedName>
        <fullName evidence="2">Glycosyltransferase</fullName>
        <ecNumber evidence="2">2.4.-.-</ecNumber>
    </submittedName>
</protein>
<name>A0ABU8YD76_9MICO</name>
<keyword evidence="3" id="KW-1185">Reference proteome</keyword>
<dbReference type="GO" id="GO:0016757">
    <property type="term" value="F:glycosyltransferase activity"/>
    <property type="evidence" value="ECO:0007669"/>
    <property type="project" value="UniProtKB-KW"/>
</dbReference>
<comment type="caution">
    <text evidence="2">The sequence shown here is derived from an EMBL/GenBank/DDBJ whole genome shotgun (WGS) entry which is preliminary data.</text>
</comment>
<dbReference type="EMBL" id="JBBLYY010000066">
    <property type="protein sequence ID" value="MEK0172473.1"/>
    <property type="molecule type" value="Genomic_DNA"/>
</dbReference>
<evidence type="ECO:0000313" key="3">
    <source>
        <dbReference type="Proteomes" id="UP001370299"/>
    </source>
</evidence>
<evidence type="ECO:0000259" key="1">
    <source>
        <dbReference type="Pfam" id="PF13524"/>
    </source>
</evidence>
<evidence type="ECO:0000313" key="2">
    <source>
        <dbReference type="EMBL" id="MEK0172473.1"/>
    </source>
</evidence>
<accession>A0ABU8YD76</accession>
<sequence length="438" mass="47171">MTAAVIPNTPLSSPLAQEYAAIAAGAHAEGPRGTVRFAVSTADPTEGKGDLFVALGLARALRAEGWGVAMWPLERWGEAVPADTAVVVSMIESFVPGYVPAGTALVAWVRNWTAKWAALPYLDEFDAVWTSSGIARDAVAAQYDGPVEVVPIGVDLDLFTDERPHGAGTTAEATAPERTDRAVTTVNFWGVRRRVQDVLAEVAPPEPIVWFAANVDHVEATAGVELRPAVSYFALPEVYRAAGFVVDDVIAPAAEYGTLNSRLYEALASGALPVTDCALGLDELGLSDVPVFDDAASLERVLAMPRAERTALTARLRAVVVERHSFRARAEQVGPVLDAAVAIASGRSGERNAFLRWATAQREVLRQAEHDRDVHLAGVQDINRRLVASEQQVGAYDTARRRAEAERDQIAARFAGLTRSPEYRLLHGVGLMARRVRR</sequence>
<dbReference type="SUPFAM" id="SSF53756">
    <property type="entry name" value="UDP-Glycosyltransferase/glycogen phosphorylase"/>
    <property type="match status" value="1"/>
</dbReference>